<reference evidence="1" key="1">
    <citation type="journal article" date="2021" name="J Fungi (Basel)">
        <title>Genomic and Metabolomic Analyses of the Marine Fungus Emericellopsis cladophorae: Insights into Saltwater Adaptability Mechanisms and Its Biosynthetic Potential.</title>
        <authorList>
            <person name="Goncalves M.F.M."/>
            <person name="Hilario S."/>
            <person name="Van de Peer Y."/>
            <person name="Esteves A.C."/>
            <person name="Alves A."/>
        </authorList>
    </citation>
    <scope>NUCLEOTIDE SEQUENCE</scope>
    <source>
        <strain evidence="1">MUM 19.33</strain>
    </source>
</reference>
<dbReference type="OrthoDB" id="524187at2759"/>
<evidence type="ECO:0000313" key="2">
    <source>
        <dbReference type="Proteomes" id="UP001055219"/>
    </source>
</evidence>
<sequence>MEVLSAVAVATESASLCVKAITALKRFSNGFSTASEDLENVMLRVKHANNLLDIIRGLLIELKTSNVQEYNVIIPVEGLRVTLNEILDMAGNFTRQEARLSWFRKASWSIHRSRSLRLVQRLEQHQRELLEIINMIHVLYNVRSDNEIGTSIKEAKETSEKRSSFSSATLINDDTAQNTDINTHVPRTWLGHMHSDDPYLPEHYREMRSELADMAYHGEWDVVFDILQRARLDFNENWVNAPRMSESTA</sequence>
<gene>
    <name evidence="1" type="ORF">J7T54_005866</name>
</gene>
<proteinExistence type="predicted"/>
<organism evidence="1 2">
    <name type="scientific">Emericellopsis cladophorae</name>
    <dbReference type="NCBI Taxonomy" id="2686198"/>
    <lineage>
        <taxon>Eukaryota</taxon>
        <taxon>Fungi</taxon>
        <taxon>Dikarya</taxon>
        <taxon>Ascomycota</taxon>
        <taxon>Pezizomycotina</taxon>
        <taxon>Sordariomycetes</taxon>
        <taxon>Hypocreomycetidae</taxon>
        <taxon>Hypocreales</taxon>
        <taxon>Bionectriaceae</taxon>
        <taxon>Emericellopsis</taxon>
    </lineage>
</organism>
<dbReference type="RefSeq" id="XP_051359619.1">
    <property type="nucleotide sequence ID" value="XM_051509396.1"/>
</dbReference>
<protein>
    <recommendedName>
        <fullName evidence="3">Fungal N-terminal domain-containing protein</fullName>
    </recommendedName>
</protein>
<keyword evidence="2" id="KW-1185">Reference proteome</keyword>
<evidence type="ECO:0008006" key="3">
    <source>
        <dbReference type="Google" id="ProtNLM"/>
    </source>
</evidence>
<dbReference type="Proteomes" id="UP001055219">
    <property type="component" value="Unassembled WGS sequence"/>
</dbReference>
<accession>A0A9P9XW74</accession>
<dbReference type="AlphaFoldDB" id="A0A9P9XW74"/>
<evidence type="ECO:0000313" key="1">
    <source>
        <dbReference type="EMBL" id="KAI6778763.1"/>
    </source>
</evidence>
<name>A0A9P9XW74_9HYPO</name>
<reference evidence="1" key="2">
    <citation type="submission" date="2022-07" db="EMBL/GenBank/DDBJ databases">
        <authorList>
            <person name="Goncalves M.F.M."/>
            <person name="Hilario S."/>
            <person name="Van De Peer Y."/>
            <person name="Esteves A.C."/>
            <person name="Alves A."/>
        </authorList>
    </citation>
    <scope>NUCLEOTIDE SEQUENCE</scope>
    <source>
        <strain evidence="1">MUM 19.33</strain>
    </source>
</reference>
<comment type="caution">
    <text evidence="1">The sequence shown here is derived from an EMBL/GenBank/DDBJ whole genome shotgun (WGS) entry which is preliminary data.</text>
</comment>
<dbReference type="EMBL" id="JAGIXG020000060">
    <property type="protein sequence ID" value="KAI6778763.1"/>
    <property type="molecule type" value="Genomic_DNA"/>
</dbReference>
<dbReference type="GeneID" id="75832349"/>